<dbReference type="InterPro" id="IPR005656">
    <property type="entry name" value="MmgE_PrpD"/>
</dbReference>
<evidence type="ECO:0000313" key="5">
    <source>
        <dbReference type="Proteomes" id="UP000635142"/>
    </source>
</evidence>
<dbReference type="Pfam" id="PF19305">
    <property type="entry name" value="MmgE_PrpD_C"/>
    <property type="match status" value="1"/>
</dbReference>
<keyword evidence="5" id="KW-1185">Reference proteome</keyword>
<proteinExistence type="inferred from homology"/>
<dbReference type="InterPro" id="IPR045336">
    <property type="entry name" value="MmgE_PrpD_N"/>
</dbReference>
<feature type="domain" description="MmgE/PrpD C-terminal" evidence="3">
    <location>
        <begin position="260"/>
        <end position="426"/>
    </location>
</feature>
<dbReference type="SUPFAM" id="SSF103378">
    <property type="entry name" value="2-methylcitrate dehydratase PrpD"/>
    <property type="match status" value="1"/>
</dbReference>
<comment type="similarity">
    <text evidence="1">Belongs to the PrpD family.</text>
</comment>
<dbReference type="InterPro" id="IPR042188">
    <property type="entry name" value="MmgE/PrpD_sf_2"/>
</dbReference>
<dbReference type="AlphaFoldDB" id="A0A927D3M4"/>
<dbReference type="Gene3D" id="1.10.4100.10">
    <property type="entry name" value="2-methylcitrate dehydratase PrpD"/>
    <property type="match status" value="1"/>
</dbReference>
<accession>A0A927D3M4</accession>
<organism evidence="4 5">
    <name type="scientific">Sulfitobacter aestuariivivens</name>
    <dbReference type="NCBI Taxonomy" id="2766981"/>
    <lineage>
        <taxon>Bacteria</taxon>
        <taxon>Pseudomonadati</taxon>
        <taxon>Pseudomonadota</taxon>
        <taxon>Alphaproteobacteria</taxon>
        <taxon>Rhodobacterales</taxon>
        <taxon>Roseobacteraceae</taxon>
        <taxon>Sulfitobacter</taxon>
    </lineage>
</organism>
<evidence type="ECO:0000313" key="4">
    <source>
        <dbReference type="EMBL" id="MBD3664545.1"/>
    </source>
</evidence>
<evidence type="ECO:0000259" key="2">
    <source>
        <dbReference type="Pfam" id="PF03972"/>
    </source>
</evidence>
<evidence type="ECO:0000259" key="3">
    <source>
        <dbReference type="Pfam" id="PF19305"/>
    </source>
</evidence>
<dbReference type="InterPro" id="IPR042183">
    <property type="entry name" value="MmgE/PrpD_sf_1"/>
</dbReference>
<reference evidence="4" key="1">
    <citation type="submission" date="2020-08" db="EMBL/GenBank/DDBJ databases">
        <title>Sulfitobacter aestuariivivens sp. nov., isolated from a tidal flat.</title>
        <authorList>
            <person name="Park S."/>
            <person name="Yoon J.-H."/>
        </authorList>
    </citation>
    <scope>NUCLEOTIDE SEQUENCE</scope>
    <source>
        <strain evidence="4">TSTF-M16</strain>
    </source>
</reference>
<dbReference type="RefSeq" id="WP_191075569.1">
    <property type="nucleotide sequence ID" value="NZ_JACTAG010000002.1"/>
</dbReference>
<dbReference type="PANTHER" id="PTHR16943:SF8">
    <property type="entry name" value="2-METHYLCITRATE DEHYDRATASE"/>
    <property type="match status" value="1"/>
</dbReference>
<dbReference type="Gene3D" id="3.30.1330.120">
    <property type="entry name" value="2-methylcitrate dehydratase PrpD"/>
    <property type="match status" value="1"/>
</dbReference>
<dbReference type="Proteomes" id="UP000635142">
    <property type="component" value="Unassembled WGS sequence"/>
</dbReference>
<name>A0A927D3M4_9RHOB</name>
<sequence length="453" mass="48166">MLPQKISQFILDMGPGDMPAETLERAALLMLDTLGIAIAAGPMEAGILARETACRLYGTDRDKDRAWMMCDGRSASLAGAAFAIASQTDNLDGHDGFNPTKGHIGVAVVPALIALAQHLPHLSGRDALAALVVGYEVAGRAGLALHNTVSDYHTSGAWNALGVAALSARVREASSAHLREALGIAEYHGPRSQMMREIANPTMLHDGSGMGAMVGISATIMAELGFTGAPAITVESDDVAAYWADLGSVWQTQQQYIKPYPICRWAHAPIDAAQKICTEHGVTHEMVERIEIRSFPNAVALFPEMPETTSQAQYSLAFAVGCMIRHGNIGLDQISGAGLQDRDVAALVSRTHLKVDARHTARFPSGRWADMTMTLKDGRALSSGDINARGGPDDPFSEAMIVDKYRSFAVPVLGSARADAIAQACLAMTQPEVSFNTLLTLLKDPAEAQLAAQ</sequence>
<feature type="domain" description="MmgE/PrpD N-terminal" evidence="2">
    <location>
        <begin position="4"/>
        <end position="235"/>
    </location>
</feature>
<gene>
    <name evidence="4" type="ORF">H9Q16_11475</name>
</gene>
<dbReference type="Pfam" id="PF03972">
    <property type="entry name" value="MmgE_PrpD_N"/>
    <property type="match status" value="1"/>
</dbReference>
<dbReference type="PANTHER" id="PTHR16943">
    <property type="entry name" value="2-METHYLCITRATE DEHYDRATASE-RELATED"/>
    <property type="match status" value="1"/>
</dbReference>
<dbReference type="GO" id="GO:0016829">
    <property type="term" value="F:lyase activity"/>
    <property type="evidence" value="ECO:0007669"/>
    <property type="project" value="InterPro"/>
</dbReference>
<dbReference type="EMBL" id="JACTAG010000002">
    <property type="protein sequence ID" value="MBD3664545.1"/>
    <property type="molecule type" value="Genomic_DNA"/>
</dbReference>
<dbReference type="InterPro" id="IPR036148">
    <property type="entry name" value="MmgE/PrpD_sf"/>
</dbReference>
<protein>
    <submittedName>
        <fullName evidence="4">MmgE/PrpD family protein</fullName>
    </submittedName>
</protein>
<evidence type="ECO:0000256" key="1">
    <source>
        <dbReference type="ARBA" id="ARBA00006174"/>
    </source>
</evidence>
<comment type="caution">
    <text evidence="4">The sequence shown here is derived from an EMBL/GenBank/DDBJ whole genome shotgun (WGS) entry which is preliminary data.</text>
</comment>
<dbReference type="InterPro" id="IPR045337">
    <property type="entry name" value="MmgE_PrpD_C"/>
</dbReference>